<evidence type="ECO:0000256" key="1">
    <source>
        <dbReference type="SAM" id="SignalP"/>
    </source>
</evidence>
<organism evidence="2 3">
    <name type="scientific">Latilactobacillus sakei subsp. sakei (strain 23K)</name>
    <name type="common">Lactobacillus sakei subsp. sakei</name>
    <dbReference type="NCBI Taxonomy" id="314315"/>
    <lineage>
        <taxon>Bacteria</taxon>
        <taxon>Bacillati</taxon>
        <taxon>Bacillota</taxon>
        <taxon>Bacilli</taxon>
        <taxon>Lactobacillales</taxon>
        <taxon>Lactobacillaceae</taxon>
        <taxon>Latilactobacillus</taxon>
    </lineage>
</organism>
<evidence type="ECO:0000313" key="2">
    <source>
        <dbReference type="EMBL" id="CAI55062.1"/>
    </source>
</evidence>
<dbReference type="EMBL" id="CR936503">
    <property type="protein sequence ID" value="CAI55062.1"/>
    <property type="molecule type" value="Genomic_DNA"/>
</dbReference>
<dbReference type="AlphaFoldDB" id="Q38XL8"/>
<feature type="chain" id="PRO_5004222242" evidence="1">
    <location>
        <begin position="25"/>
        <end position="46"/>
    </location>
</feature>
<dbReference type="STRING" id="314315.LCA_0758"/>
<dbReference type="KEGG" id="lsa:LCA_0758"/>
<protein>
    <submittedName>
        <fullName evidence="2">Hypothetical extracellular peptide</fullName>
    </submittedName>
</protein>
<feature type="signal peptide" evidence="1">
    <location>
        <begin position="1"/>
        <end position="24"/>
    </location>
</feature>
<proteinExistence type="predicted"/>
<accession>Q38XL8</accession>
<dbReference type="GeneID" id="57133621"/>
<dbReference type="Proteomes" id="UP000002707">
    <property type="component" value="Chromosome"/>
</dbReference>
<sequence>MKAYQTILLSSMVLSTLNTGTVLADTANQKTTTDQTERTKAVRTYR</sequence>
<gene>
    <name evidence="2" type="ordered locus">LCA_0758</name>
</gene>
<dbReference type="RefSeq" id="WP_011374465.1">
    <property type="nucleotide sequence ID" value="NC_007576.1"/>
</dbReference>
<keyword evidence="3" id="KW-1185">Reference proteome</keyword>
<name>Q38XL8_LATSS</name>
<keyword evidence="1" id="KW-0732">Signal</keyword>
<evidence type="ECO:0000313" key="3">
    <source>
        <dbReference type="Proteomes" id="UP000002707"/>
    </source>
</evidence>
<reference evidence="3" key="1">
    <citation type="journal article" date="2005" name="Nat. Biotechnol.">
        <title>The complete genome sequence of the meat-borne lactic acid bacterium Lactobacillus sakei 23K.</title>
        <authorList>
            <person name="Chaillou S."/>
            <person name="Champomier-Verges M.-C."/>
            <person name="Cornet M."/>
            <person name="Crutz-Le Coq A.-M."/>
            <person name="Dudez A.-M."/>
            <person name="Martin V."/>
            <person name="Beaufils S."/>
            <person name="Darbon-Rongere E."/>
            <person name="Bossy R."/>
            <person name="Loux V."/>
            <person name="Zagorec M."/>
        </authorList>
    </citation>
    <scope>NUCLEOTIDE SEQUENCE [LARGE SCALE GENOMIC DNA]</scope>
    <source>
        <strain evidence="3">23K</strain>
    </source>
</reference>
<dbReference type="HOGENOM" id="CLU_3185267_0_0_9"/>